<protein>
    <recommendedName>
        <fullName evidence="5">methionine synthase</fullName>
        <ecNumber evidence="5">2.1.1.13</ecNumber>
    </recommendedName>
    <alternativeName>
        <fullName evidence="15">5-methyltetrahydrofolate--homocysteine methyltransferase</fullName>
    </alternativeName>
</protein>
<evidence type="ECO:0000256" key="10">
    <source>
        <dbReference type="ARBA" id="ARBA00022691"/>
    </source>
</evidence>
<keyword evidence="10" id="KW-0949">S-adenosyl-L-methionine</keyword>
<dbReference type="Pfam" id="PF02574">
    <property type="entry name" value="S-methyl_trans"/>
    <property type="match status" value="1"/>
</dbReference>
<evidence type="ECO:0000256" key="11">
    <source>
        <dbReference type="ARBA" id="ARBA00022723"/>
    </source>
</evidence>
<evidence type="ECO:0000313" key="17">
    <source>
        <dbReference type="EMBL" id="VAW08042.1"/>
    </source>
</evidence>
<feature type="domain" description="Hcy-binding" evidence="16">
    <location>
        <begin position="12"/>
        <end position="330"/>
    </location>
</feature>
<keyword evidence="14" id="KW-0170">Cobalt</keyword>
<dbReference type="GO" id="GO:0046872">
    <property type="term" value="F:metal ion binding"/>
    <property type="evidence" value="ECO:0007669"/>
    <property type="project" value="UniProtKB-KW"/>
</dbReference>
<evidence type="ECO:0000256" key="7">
    <source>
        <dbReference type="ARBA" id="ARBA00022605"/>
    </source>
</evidence>
<sequence length="357" mass="37960">MSDPYPGRPGRIAALKKALAERILVLDGAAGTFIQGYELDEAGYRGTRFADWPSDIKGNNDILNLSRPDIIAEMHKAYLGAGADIIETNTFSSTVIAQADYAMEALAYELNVEGARLARTAADTASTDDRPRFVAGAIGPTNRTASLSPDVNDPGKRNTDYDELAAAYGEEARALLEGGADVLLIETIFDTLNAKAAIFSVQTLFDELGFEVPVMLSVTITDQSGRTLSGQTTEAFWNSVRHAKPLSVGINCALGPDLMRPYVAELAAVADCYISTYPNAGLPNAFGGYDETPTSMTVHMEEWANSGLINIIGGCCGTTPAHIEAFAKAVDGVAPRQAPAQERVMRLSGLEPFSLAG</sequence>
<evidence type="ECO:0000256" key="12">
    <source>
        <dbReference type="ARBA" id="ARBA00022833"/>
    </source>
</evidence>
<evidence type="ECO:0000256" key="4">
    <source>
        <dbReference type="ARBA" id="ARBA00010398"/>
    </source>
</evidence>
<dbReference type="FunFam" id="3.20.20.330:FF:000001">
    <property type="entry name" value="Methionine synthase"/>
    <property type="match status" value="1"/>
</dbReference>
<dbReference type="PROSITE" id="PS50970">
    <property type="entry name" value="HCY"/>
    <property type="match status" value="1"/>
</dbReference>
<evidence type="ECO:0000256" key="5">
    <source>
        <dbReference type="ARBA" id="ARBA00012032"/>
    </source>
</evidence>
<organism evidence="17">
    <name type="scientific">hydrothermal vent metagenome</name>
    <dbReference type="NCBI Taxonomy" id="652676"/>
    <lineage>
        <taxon>unclassified sequences</taxon>
        <taxon>metagenomes</taxon>
        <taxon>ecological metagenomes</taxon>
    </lineage>
</organism>
<dbReference type="AlphaFoldDB" id="A0A3B0T0R0"/>
<dbReference type="SUPFAM" id="SSF82282">
    <property type="entry name" value="Homocysteine S-methyltransferase"/>
    <property type="match status" value="1"/>
</dbReference>
<reference evidence="17" key="1">
    <citation type="submission" date="2018-06" db="EMBL/GenBank/DDBJ databases">
        <authorList>
            <person name="Zhirakovskaya E."/>
        </authorList>
    </citation>
    <scope>NUCLEOTIDE SEQUENCE</scope>
</reference>
<name>A0A3B0T0R0_9ZZZZ</name>
<evidence type="ECO:0000256" key="8">
    <source>
        <dbReference type="ARBA" id="ARBA00022628"/>
    </source>
</evidence>
<dbReference type="InterPro" id="IPR003726">
    <property type="entry name" value="HCY_dom"/>
</dbReference>
<evidence type="ECO:0000256" key="6">
    <source>
        <dbReference type="ARBA" id="ARBA00022603"/>
    </source>
</evidence>
<dbReference type="EC" id="2.1.1.13" evidence="5"/>
<comment type="cofactor">
    <cofactor evidence="1">
        <name>Zn(2+)</name>
        <dbReference type="ChEBI" id="CHEBI:29105"/>
    </cofactor>
</comment>
<dbReference type="PANTHER" id="PTHR45833:SF1">
    <property type="entry name" value="METHIONINE SYNTHASE"/>
    <property type="match status" value="1"/>
</dbReference>
<dbReference type="GO" id="GO:0031419">
    <property type="term" value="F:cobalamin binding"/>
    <property type="evidence" value="ECO:0007669"/>
    <property type="project" value="UniProtKB-KW"/>
</dbReference>
<comment type="similarity">
    <text evidence="4">Belongs to the vitamin-B12 dependent methionine synthase family.</text>
</comment>
<comment type="cofactor">
    <cofactor evidence="2">
        <name>methylcob(III)alamin</name>
        <dbReference type="ChEBI" id="CHEBI:28115"/>
    </cofactor>
</comment>
<dbReference type="GO" id="GO:0008705">
    <property type="term" value="F:methionine synthase activity"/>
    <property type="evidence" value="ECO:0007669"/>
    <property type="project" value="UniProtKB-EC"/>
</dbReference>
<evidence type="ECO:0000256" key="1">
    <source>
        <dbReference type="ARBA" id="ARBA00001947"/>
    </source>
</evidence>
<evidence type="ECO:0000256" key="2">
    <source>
        <dbReference type="ARBA" id="ARBA00001956"/>
    </source>
</evidence>
<evidence type="ECO:0000259" key="16">
    <source>
        <dbReference type="PROSITE" id="PS50970"/>
    </source>
</evidence>
<keyword evidence="11" id="KW-0479">Metal-binding</keyword>
<proteinExistence type="inferred from homology"/>
<evidence type="ECO:0000256" key="15">
    <source>
        <dbReference type="ARBA" id="ARBA00031040"/>
    </source>
</evidence>
<comment type="pathway">
    <text evidence="3">Amino-acid biosynthesis; L-methionine biosynthesis via de novo pathway; L-methionine from L-homocysteine (MetH route): step 1/1.</text>
</comment>
<keyword evidence="7" id="KW-0028">Amino-acid biosynthesis</keyword>
<evidence type="ECO:0000256" key="14">
    <source>
        <dbReference type="ARBA" id="ARBA00023285"/>
    </source>
</evidence>
<keyword evidence="6 17" id="KW-0489">Methyltransferase</keyword>
<accession>A0A3B0T0R0</accession>
<dbReference type="InterPro" id="IPR050554">
    <property type="entry name" value="Met_Synthase/Corrinoid"/>
</dbReference>
<dbReference type="InterPro" id="IPR036589">
    <property type="entry name" value="HCY_dom_sf"/>
</dbReference>
<dbReference type="Gene3D" id="3.20.20.330">
    <property type="entry name" value="Homocysteine-binding-like domain"/>
    <property type="match status" value="1"/>
</dbReference>
<dbReference type="EMBL" id="UOEH01000632">
    <property type="protein sequence ID" value="VAW08042.1"/>
    <property type="molecule type" value="Genomic_DNA"/>
</dbReference>
<evidence type="ECO:0000256" key="13">
    <source>
        <dbReference type="ARBA" id="ARBA00023167"/>
    </source>
</evidence>
<gene>
    <name evidence="17" type="ORF">MNBD_ALPHA05-1509</name>
</gene>
<evidence type="ECO:0000256" key="9">
    <source>
        <dbReference type="ARBA" id="ARBA00022679"/>
    </source>
</evidence>
<dbReference type="PANTHER" id="PTHR45833">
    <property type="entry name" value="METHIONINE SYNTHASE"/>
    <property type="match status" value="1"/>
</dbReference>
<dbReference type="GO" id="GO:0050667">
    <property type="term" value="P:homocysteine metabolic process"/>
    <property type="evidence" value="ECO:0007669"/>
    <property type="project" value="TreeGrafter"/>
</dbReference>
<dbReference type="GO" id="GO:0032259">
    <property type="term" value="P:methylation"/>
    <property type="evidence" value="ECO:0007669"/>
    <property type="project" value="UniProtKB-KW"/>
</dbReference>
<dbReference type="GO" id="GO:0046653">
    <property type="term" value="P:tetrahydrofolate metabolic process"/>
    <property type="evidence" value="ECO:0007669"/>
    <property type="project" value="TreeGrafter"/>
</dbReference>
<dbReference type="GO" id="GO:0005829">
    <property type="term" value="C:cytosol"/>
    <property type="evidence" value="ECO:0007669"/>
    <property type="project" value="TreeGrafter"/>
</dbReference>
<keyword evidence="12" id="KW-0862">Zinc</keyword>
<keyword evidence="13" id="KW-0486">Methionine biosynthesis</keyword>
<keyword evidence="8" id="KW-0846">Cobalamin</keyword>
<evidence type="ECO:0000256" key="3">
    <source>
        <dbReference type="ARBA" id="ARBA00005178"/>
    </source>
</evidence>
<keyword evidence="9 17" id="KW-0808">Transferase</keyword>